<dbReference type="InterPro" id="IPR012694">
    <property type="entry name" value="Propion_PrpE"/>
</dbReference>
<dbReference type="InterPro" id="IPR025110">
    <property type="entry name" value="AMP-bd_C"/>
</dbReference>
<dbReference type="EMBL" id="CP139965">
    <property type="protein sequence ID" value="WQD77263.1"/>
    <property type="molecule type" value="Genomic_DNA"/>
</dbReference>
<feature type="domain" description="AMP-dependent synthetase/ligase" evidence="3">
    <location>
        <begin position="123"/>
        <end position="505"/>
    </location>
</feature>
<sequence>MVYPRCRRRGRCTMLPRTNPSHGNPPHGPGDGRQPAGTRTTRAAPRTSGRPRATGSRRRDAAMPRYAEFHRQSIADPEAFWRNEARRIHWETPFDTVLDRSRPPFARWFCGGRTNLCHNAVDRHLADRANQNALIYVSTETGIERRYTYAELHAEVNRMAAVMRSLGVARGERVLIYLPMIPEALFAMLACARIGAIHSVVFGGFAAPNLAARIDDAKPVLIVTADAGARAGKVIDYTPLVDEALARATHHPAKVLLIDRQLAPERLAASYLVDYEPLREQYFNAHVPCEWLESNEPSYVLYTSGTTGRPKGVQRDVGGYAVALAASMEYIFEGRAGDVMFTASDIGWVVGHSYIIYAPLIAGMTTVMYEGTPIRPDGGIWWRLVEQYRINLMFTAPTAIRVLKKQDPALLTAADVSSLRTLFLAGEPLDEPTATWISGALGKPVVDNYWQTETGWPMLAIQRGVEALPPKLGSPGVPVYGYNVTLRDEHTGEPCGPGEKGVITLGWPLPPGCMQTVWGNDARFVKTYWESVPGEQVYSTFDWGVQDEDGYVTILGRTDDVINVAGHRLGTREIEEALSSHAAVAEVAVVGVSDALKGQAARAFVVVRDPGRYADETARLTLEAELAATVDRQLGAIARPARVHLVAMLPKTRSGKLLRRAIAALAEGRDPGDLPTIEDAMALHEVRAALDEDKGR</sequence>
<dbReference type="GO" id="GO:0050218">
    <property type="term" value="F:propionate-CoA ligase activity"/>
    <property type="evidence" value="ECO:0007669"/>
    <property type="project" value="UniProtKB-EC"/>
</dbReference>
<dbReference type="InterPro" id="IPR020845">
    <property type="entry name" value="AMP-binding_CS"/>
</dbReference>
<organism evidence="6 7">
    <name type="scientific">Paraburkholderia kururiensis</name>
    <dbReference type="NCBI Taxonomy" id="984307"/>
    <lineage>
        <taxon>Bacteria</taxon>
        <taxon>Pseudomonadati</taxon>
        <taxon>Pseudomonadota</taxon>
        <taxon>Betaproteobacteria</taxon>
        <taxon>Burkholderiales</taxon>
        <taxon>Burkholderiaceae</taxon>
        <taxon>Paraburkholderia</taxon>
    </lineage>
</organism>
<evidence type="ECO:0000259" key="4">
    <source>
        <dbReference type="Pfam" id="PF13193"/>
    </source>
</evidence>
<name>A0ABZ0WIS9_9BURK</name>
<dbReference type="InterPro" id="IPR045851">
    <property type="entry name" value="AMP-bd_C_sf"/>
</dbReference>
<feature type="domain" description="AMP-binding enzyme C-terminal" evidence="4">
    <location>
        <begin position="573"/>
        <end position="656"/>
    </location>
</feature>
<dbReference type="Gene3D" id="3.40.50.12780">
    <property type="entry name" value="N-terminal domain of ligase-like"/>
    <property type="match status" value="1"/>
</dbReference>
<evidence type="ECO:0000256" key="1">
    <source>
        <dbReference type="ARBA" id="ARBA00006432"/>
    </source>
</evidence>
<keyword evidence="6" id="KW-0436">Ligase</keyword>
<evidence type="ECO:0000313" key="6">
    <source>
        <dbReference type="EMBL" id="WQD77263.1"/>
    </source>
</evidence>
<gene>
    <name evidence="6" type="ORF">U0042_24895</name>
</gene>
<dbReference type="InterPro" id="IPR032387">
    <property type="entry name" value="ACAS_N"/>
</dbReference>
<dbReference type="Pfam" id="PF13193">
    <property type="entry name" value="AMP-binding_C"/>
    <property type="match status" value="1"/>
</dbReference>
<dbReference type="NCBIfam" id="TIGR02316">
    <property type="entry name" value="propion_prpE"/>
    <property type="match status" value="1"/>
</dbReference>
<dbReference type="Pfam" id="PF16177">
    <property type="entry name" value="ACAS_N"/>
    <property type="match status" value="1"/>
</dbReference>
<comment type="similarity">
    <text evidence="1">Belongs to the ATP-dependent AMP-binding enzyme family.</text>
</comment>
<dbReference type="Proteomes" id="UP001325479">
    <property type="component" value="Chromosome"/>
</dbReference>
<evidence type="ECO:0000259" key="5">
    <source>
        <dbReference type="Pfam" id="PF16177"/>
    </source>
</evidence>
<reference evidence="6 7" key="1">
    <citation type="submission" date="2023-12" db="EMBL/GenBank/DDBJ databases">
        <title>Genome sequencing and assembly of bacterial species from a model synthetic community.</title>
        <authorList>
            <person name="Hogle S.L."/>
        </authorList>
    </citation>
    <scope>NUCLEOTIDE SEQUENCE [LARGE SCALE GENOMIC DNA]</scope>
    <source>
        <strain evidence="6 7">HAMBI 2494</strain>
    </source>
</reference>
<evidence type="ECO:0000256" key="2">
    <source>
        <dbReference type="SAM" id="MobiDB-lite"/>
    </source>
</evidence>
<dbReference type="NCBIfam" id="NF001208">
    <property type="entry name" value="PRK00174.1"/>
    <property type="match status" value="1"/>
</dbReference>
<proteinExistence type="inferred from homology"/>
<evidence type="ECO:0000259" key="3">
    <source>
        <dbReference type="Pfam" id="PF00501"/>
    </source>
</evidence>
<keyword evidence="7" id="KW-1185">Reference proteome</keyword>
<dbReference type="NCBIfam" id="NF007815">
    <property type="entry name" value="PRK10524.1"/>
    <property type="match status" value="1"/>
</dbReference>
<dbReference type="EC" id="6.2.1.17" evidence="6"/>
<feature type="compositionally biased region" description="Basic residues" evidence="2">
    <location>
        <begin position="1"/>
        <end position="11"/>
    </location>
</feature>
<dbReference type="PANTHER" id="PTHR43347:SF3">
    <property type="entry name" value="ACYL-COA SYNTHETASE SHORT-CHAIN FAMILY MEMBER 3, MITOCHONDRIAL"/>
    <property type="match status" value="1"/>
</dbReference>
<dbReference type="Pfam" id="PF00501">
    <property type="entry name" value="AMP-binding"/>
    <property type="match status" value="1"/>
</dbReference>
<dbReference type="Gene3D" id="3.30.300.30">
    <property type="match status" value="1"/>
</dbReference>
<dbReference type="SUPFAM" id="SSF56801">
    <property type="entry name" value="Acetyl-CoA synthetase-like"/>
    <property type="match status" value="1"/>
</dbReference>
<dbReference type="PANTHER" id="PTHR43347">
    <property type="entry name" value="ACYL-COA SYNTHETASE"/>
    <property type="match status" value="1"/>
</dbReference>
<dbReference type="InterPro" id="IPR042099">
    <property type="entry name" value="ANL_N_sf"/>
</dbReference>
<feature type="region of interest" description="Disordered" evidence="2">
    <location>
        <begin position="1"/>
        <end position="65"/>
    </location>
</feature>
<evidence type="ECO:0000313" key="7">
    <source>
        <dbReference type="Proteomes" id="UP001325479"/>
    </source>
</evidence>
<dbReference type="InterPro" id="IPR000873">
    <property type="entry name" value="AMP-dep_synth/lig_dom"/>
</dbReference>
<dbReference type="PROSITE" id="PS00455">
    <property type="entry name" value="AMP_BINDING"/>
    <property type="match status" value="1"/>
</dbReference>
<accession>A0ABZ0WIS9</accession>
<feature type="domain" description="Acetyl-coenzyme A synthetase N-terminal" evidence="5">
    <location>
        <begin position="66"/>
        <end position="120"/>
    </location>
</feature>
<feature type="compositionally biased region" description="Low complexity" evidence="2">
    <location>
        <begin position="32"/>
        <end position="54"/>
    </location>
</feature>
<protein>
    <submittedName>
        <fullName evidence="6">Propionate--CoA ligase</fullName>
        <ecNumber evidence="6">6.2.1.17</ecNumber>
    </submittedName>
</protein>